<dbReference type="Gene3D" id="3.30.1180.10">
    <property type="match status" value="1"/>
</dbReference>
<evidence type="ECO:0008006" key="2">
    <source>
        <dbReference type="Google" id="ProtNLM"/>
    </source>
</evidence>
<reference evidence="1" key="1">
    <citation type="submission" date="2019-08" db="EMBL/GenBank/DDBJ databases">
        <authorList>
            <person name="Kucharzyk K."/>
            <person name="Murdoch R.W."/>
            <person name="Higgins S."/>
            <person name="Loffler F."/>
        </authorList>
    </citation>
    <scope>NUCLEOTIDE SEQUENCE</scope>
</reference>
<sequence length="53" mass="5672">MPVGFAHSLNIPKMKLVEEMMKPRIIDGEYVLGSVVGTHAGPGAVVVGFFSKE</sequence>
<accession>A0A645HR17</accession>
<dbReference type="InterPro" id="IPR043168">
    <property type="entry name" value="DegV_C"/>
</dbReference>
<dbReference type="EMBL" id="VSSQ01097596">
    <property type="protein sequence ID" value="MPN40892.1"/>
    <property type="molecule type" value="Genomic_DNA"/>
</dbReference>
<gene>
    <name evidence="1" type="ORF">SDC9_188432</name>
</gene>
<comment type="caution">
    <text evidence="1">The sequence shown here is derived from an EMBL/GenBank/DDBJ whole genome shotgun (WGS) entry which is preliminary data.</text>
</comment>
<dbReference type="AlphaFoldDB" id="A0A645HR17"/>
<organism evidence="1">
    <name type="scientific">bioreactor metagenome</name>
    <dbReference type="NCBI Taxonomy" id="1076179"/>
    <lineage>
        <taxon>unclassified sequences</taxon>
        <taxon>metagenomes</taxon>
        <taxon>ecological metagenomes</taxon>
    </lineage>
</organism>
<protein>
    <recommendedName>
        <fullName evidence="2">DegV domain-containing protein</fullName>
    </recommendedName>
</protein>
<name>A0A645HR17_9ZZZZ</name>
<proteinExistence type="predicted"/>
<evidence type="ECO:0000313" key="1">
    <source>
        <dbReference type="EMBL" id="MPN40892.1"/>
    </source>
</evidence>